<proteinExistence type="predicted"/>
<reference evidence="1" key="1">
    <citation type="submission" date="2020-02" db="EMBL/GenBank/DDBJ databases">
        <title>Draft genome sequence of Candidatus Afipia apatlaquensis IBT-C3, a potential strain for decolorization of textile dyes.</title>
        <authorList>
            <person name="Sanchez-Reyes A."/>
            <person name="Breton-Deval L."/>
            <person name="Mangelson H."/>
            <person name="Sanchez-Flores A."/>
        </authorList>
    </citation>
    <scope>NUCLEOTIDE SEQUENCE [LARGE SCALE GENOMIC DNA]</scope>
    <source>
        <strain evidence="1">IBT-C3</strain>
    </source>
</reference>
<keyword evidence="2" id="KW-1185">Reference proteome</keyword>
<accession>A0A7C9VKU4</accession>
<gene>
    <name evidence="1" type="ORF">G4V63_19950</name>
</gene>
<dbReference type="InterPro" id="IPR039437">
    <property type="entry name" value="FrzH/put_lumazine-bd"/>
</dbReference>
<protein>
    <submittedName>
        <fullName evidence="1">Nuclear transport factor 2 family protein</fullName>
    </submittedName>
</protein>
<evidence type="ECO:0000313" key="1">
    <source>
        <dbReference type="EMBL" id="NGX97390.1"/>
    </source>
</evidence>
<dbReference type="SUPFAM" id="SSF54427">
    <property type="entry name" value="NTF2-like"/>
    <property type="match status" value="1"/>
</dbReference>
<dbReference type="Gene3D" id="3.10.450.50">
    <property type="match status" value="1"/>
</dbReference>
<dbReference type="EMBL" id="JAAMRR010001022">
    <property type="protein sequence ID" value="NGX97390.1"/>
    <property type="molecule type" value="Genomic_DNA"/>
</dbReference>
<name>A0A7C9VKU4_9BRAD</name>
<sequence length="138" mass="15773">MPTTVTAHGLIDRAYAIDLLDAVQKYFDLMYDCDTSRFNQVFAPTVQLHGFREGKMVAWPAPVYRDILDKRKSPKSANSPRADEVLLIDFSSQTQAFTKVRVRVNTMVFVDYLTWHLIDGTWLITSKGFHVESNDGEI</sequence>
<dbReference type="Proteomes" id="UP000480266">
    <property type="component" value="Unassembled WGS sequence"/>
</dbReference>
<comment type="caution">
    <text evidence="1">The sequence shown here is derived from an EMBL/GenBank/DDBJ whole genome shotgun (WGS) entry which is preliminary data.</text>
</comment>
<evidence type="ECO:0000313" key="2">
    <source>
        <dbReference type="Proteomes" id="UP000480266"/>
    </source>
</evidence>
<organism evidence="1 2">
    <name type="scientific">Candidatus Afipia apatlaquensis</name>
    <dbReference type="NCBI Taxonomy" id="2712852"/>
    <lineage>
        <taxon>Bacteria</taxon>
        <taxon>Pseudomonadati</taxon>
        <taxon>Pseudomonadota</taxon>
        <taxon>Alphaproteobacteria</taxon>
        <taxon>Hyphomicrobiales</taxon>
        <taxon>Nitrobacteraceae</taxon>
        <taxon>Afipia</taxon>
    </lineage>
</organism>
<dbReference type="Pfam" id="PF12893">
    <property type="entry name" value="Lumazine_bd_2"/>
    <property type="match status" value="1"/>
</dbReference>
<dbReference type="InterPro" id="IPR032710">
    <property type="entry name" value="NTF2-like_dom_sf"/>
</dbReference>
<dbReference type="AlphaFoldDB" id="A0A7C9VKU4"/>